<feature type="region of interest" description="Disordered" evidence="1">
    <location>
        <begin position="72"/>
        <end position="131"/>
    </location>
</feature>
<protein>
    <submittedName>
        <fullName evidence="2">Uncharacterized protein</fullName>
    </submittedName>
</protein>
<comment type="caution">
    <text evidence="2">The sequence shown here is derived from an EMBL/GenBank/DDBJ whole genome shotgun (WGS) entry which is preliminary data.</text>
</comment>
<organism evidence="2 3">
    <name type="scientific">Actinomadura craniellae</name>
    <dbReference type="NCBI Taxonomy" id="2231787"/>
    <lineage>
        <taxon>Bacteria</taxon>
        <taxon>Bacillati</taxon>
        <taxon>Actinomycetota</taxon>
        <taxon>Actinomycetes</taxon>
        <taxon>Streptosporangiales</taxon>
        <taxon>Thermomonosporaceae</taxon>
        <taxon>Actinomadura</taxon>
    </lineage>
</organism>
<gene>
    <name evidence="2" type="ORF">DPM19_06550</name>
</gene>
<proteinExistence type="predicted"/>
<evidence type="ECO:0000256" key="1">
    <source>
        <dbReference type="SAM" id="MobiDB-lite"/>
    </source>
</evidence>
<keyword evidence="3" id="KW-1185">Reference proteome</keyword>
<reference evidence="2 3" key="1">
    <citation type="submission" date="2018-06" db="EMBL/GenBank/DDBJ databases">
        <title>Actinomadura craniellae sp. nov. isolated from marine sponge Craniella sp.</title>
        <authorList>
            <person name="Li L."/>
            <person name="Xu Q.H."/>
            <person name="Lin H.W."/>
            <person name="Lu Y.H."/>
        </authorList>
    </citation>
    <scope>NUCLEOTIDE SEQUENCE [LARGE SCALE GENOMIC DNA]</scope>
    <source>
        <strain evidence="2 3">LHW63021</strain>
    </source>
</reference>
<dbReference type="AlphaFoldDB" id="A0A365HBY1"/>
<accession>A0A365HBY1</accession>
<dbReference type="EMBL" id="QLYX01000002">
    <property type="protein sequence ID" value="RAY16518.1"/>
    <property type="molecule type" value="Genomic_DNA"/>
</dbReference>
<evidence type="ECO:0000313" key="2">
    <source>
        <dbReference type="EMBL" id="RAY16518.1"/>
    </source>
</evidence>
<sequence>MRLVGLADQAGRAPPGPGLRLAQRLQVLGLVADVLDQRAVGPVVALGAAEDAHLGSGVRSFSPGLLGFGLEPPWPLGRPRGGGGRFRTLGRRHGSGLPAGLRGGPIGGIRRDRVRGRGTGRGPRRGRVAGQ</sequence>
<feature type="compositionally biased region" description="Basic residues" evidence="1">
    <location>
        <begin position="112"/>
        <end position="131"/>
    </location>
</feature>
<name>A0A365HBY1_9ACTN</name>
<evidence type="ECO:0000313" key="3">
    <source>
        <dbReference type="Proteomes" id="UP000251891"/>
    </source>
</evidence>
<dbReference type="Proteomes" id="UP000251891">
    <property type="component" value="Unassembled WGS sequence"/>
</dbReference>